<comment type="caution">
    <text evidence="1">The sequence shown here is derived from an EMBL/GenBank/DDBJ whole genome shotgun (WGS) entry which is preliminary data.</text>
</comment>
<name>A0ABV8MUF7_9NEIS</name>
<dbReference type="InterPro" id="IPR010633">
    <property type="entry name" value="Phage_lambda_GpZ"/>
</dbReference>
<accession>A0ABV8MUF7</accession>
<organism evidence="1 2">
    <name type="scientific">Chitinimonas lacunae</name>
    <dbReference type="NCBI Taxonomy" id="1963018"/>
    <lineage>
        <taxon>Bacteria</taxon>
        <taxon>Pseudomonadati</taxon>
        <taxon>Pseudomonadota</taxon>
        <taxon>Betaproteobacteria</taxon>
        <taxon>Neisseriales</taxon>
        <taxon>Chitinibacteraceae</taxon>
        <taxon>Chitinimonas</taxon>
    </lineage>
</organism>
<sequence>MIRVSLNSIDRAAAETRVKATALDQVAVAAVNEVASEVRQKELIPEFSSKTGVPRRTLGARIEVRRATVGNPVAEIRASGAGIPAKLFRFRAEATAEPTRARVVVDWVVSGSKVAAGFINPRGKARTPLRTYSSKEDKRRATTRYYRIKAGKSAQKVDDLDDALAPSTATMIQHKVAADRGFLDRIQTHVARVFAARITQRKP</sequence>
<dbReference type="Pfam" id="PF06763">
    <property type="entry name" value="Minor_tail_Z"/>
    <property type="match status" value="1"/>
</dbReference>
<dbReference type="EMBL" id="JBHSBU010000004">
    <property type="protein sequence ID" value="MFC4161943.1"/>
    <property type="molecule type" value="Genomic_DNA"/>
</dbReference>
<dbReference type="Proteomes" id="UP001595791">
    <property type="component" value="Unassembled WGS sequence"/>
</dbReference>
<proteinExistence type="predicted"/>
<reference evidence="2" key="1">
    <citation type="journal article" date="2019" name="Int. J. Syst. Evol. Microbiol.">
        <title>The Global Catalogue of Microorganisms (GCM) 10K type strain sequencing project: providing services to taxonomists for standard genome sequencing and annotation.</title>
        <authorList>
            <consortium name="The Broad Institute Genomics Platform"/>
            <consortium name="The Broad Institute Genome Sequencing Center for Infectious Disease"/>
            <person name="Wu L."/>
            <person name="Ma J."/>
        </authorList>
    </citation>
    <scope>NUCLEOTIDE SEQUENCE [LARGE SCALE GENOMIC DNA]</scope>
    <source>
        <strain evidence="2">LMG 29894</strain>
    </source>
</reference>
<keyword evidence="2" id="KW-1185">Reference proteome</keyword>
<protein>
    <submittedName>
        <fullName evidence="1">Phage tail protein</fullName>
    </submittedName>
</protein>
<gene>
    <name evidence="1" type="ORF">ACFOW7_21645</name>
</gene>
<evidence type="ECO:0000313" key="1">
    <source>
        <dbReference type="EMBL" id="MFC4161943.1"/>
    </source>
</evidence>
<evidence type="ECO:0000313" key="2">
    <source>
        <dbReference type="Proteomes" id="UP001595791"/>
    </source>
</evidence>
<dbReference type="RefSeq" id="WP_378168635.1">
    <property type="nucleotide sequence ID" value="NZ_JBHSBU010000004.1"/>
</dbReference>